<protein>
    <submittedName>
        <fullName evidence="1 3">Uncharacterized protein</fullName>
    </submittedName>
</protein>
<proteinExistence type="predicted"/>
<organism evidence="3">
    <name type="scientific">Schistosoma curassoni</name>
    <dbReference type="NCBI Taxonomy" id="6186"/>
    <lineage>
        <taxon>Eukaryota</taxon>
        <taxon>Metazoa</taxon>
        <taxon>Spiralia</taxon>
        <taxon>Lophotrochozoa</taxon>
        <taxon>Platyhelminthes</taxon>
        <taxon>Trematoda</taxon>
        <taxon>Digenea</taxon>
        <taxon>Strigeidida</taxon>
        <taxon>Schistosomatoidea</taxon>
        <taxon>Schistosomatidae</taxon>
        <taxon>Schistosoma</taxon>
    </lineage>
</organism>
<evidence type="ECO:0000313" key="3">
    <source>
        <dbReference type="WBParaSite" id="SCUD_0000336001-mRNA-1"/>
    </source>
</evidence>
<reference evidence="1 2" key="2">
    <citation type="submission" date="2018-11" db="EMBL/GenBank/DDBJ databases">
        <authorList>
            <consortium name="Pathogen Informatics"/>
        </authorList>
    </citation>
    <scope>NUCLEOTIDE SEQUENCE [LARGE SCALE GENOMIC DNA]</scope>
    <source>
        <strain evidence="1">Dakar</strain>
        <strain evidence="2">Dakar, Senegal</strain>
    </source>
</reference>
<dbReference type="Proteomes" id="UP000279833">
    <property type="component" value="Unassembled WGS sequence"/>
</dbReference>
<sequence length="74" mass="8789">MMFQALYDLLREETNTENNWKGIEQALNSTCQDVFDRNNHHHKEWISIETLDKIQGRKNKKTAVNNSRTRAEKV</sequence>
<keyword evidence="2" id="KW-1185">Reference proteome</keyword>
<evidence type="ECO:0000313" key="1">
    <source>
        <dbReference type="EMBL" id="VDO81307.1"/>
    </source>
</evidence>
<dbReference type="WBParaSite" id="SCUD_0000336001-mRNA-1">
    <property type="protein sequence ID" value="SCUD_0000336001-mRNA-1"/>
    <property type="gene ID" value="SCUD_0000336001"/>
</dbReference>
<dbReference type="EMBL" id="UZAK01003771">
    <property type="protein sequence ID" value="VDO81307.1"/>
    <property type="molecule type" value="Genomic_DNA"/>
</dbReference>
<reference evidence="3" key="1">
    <citation type="submission" date="2016-06" db="UniProtKB">
        <authorList>
            <consortium name="WormBaseParasite"/>
        </authorList>
    </citation>
    <scope>IDENTIFICATION</scope>
</reference>
<gene>
    <name evidence="1" type="ORF">SCUD_LOCUS3359</name>
</gene>
<accession>A0A183JKX9</accession>
<evidence type="ECO:0000313" key="2">
    <source>
        <dbReference type="Proteomes" id="UP000279833"/>
    </source>
</evidence>
<name>A0A183JKX9_9TREM</name>
<dbReference type="AlphaFoldDB" id="A0A183JKX9"/>